<evidence type="ECO:0008006" key="4">
    <source>
        <dbReference type="Google" id="ProtNLM"/>
    </source>
</evidence>
<reference evidence="2 3" key="1">
    <citation type="submission" date="2024-09" db="EMBL/GenBank/DDBJ databases">
        <authorList>
            <person name="Sun Q."/>
            <person name="Mori K."/>
        </authorList>
    </citation>
    <scope>NUCLEOTIDE SEQUENCE [LARGE SCALE GENOMIC DNA]</scope>
    <source>
        <strain evidence="2 3">TBRC 7907</strain>
    </source>
</reference>
<protein>
    <recommendedName>
        <fullName evidence="4">DUF3558 domain-containing protein</fullName>
    </recommendedName>
</protein>
<dbReference type="RefSeq" id="WP_377853378.1">
    <property type="nucleotide sequence ID" value="NZ_JBHLZU010000015.1"/>
</dbReference>
<evidence type="ECO:0000256" key="1">
    <source>
        <dbReference type="SAM" id="SignalP"/>
    </source>
</evidence>
<accession>A0ABV5ZYD4</accession>
<feature type="signal peptide" evidence="1">
    <location>
        <begin position="1"/>
        <end position="21"/>
    </location>
</feature>
<proteinExistence type="predicted"/>
<keyword evidence="1" id="KW-0732">Signal</keyword>
<sequence>MRSPARTAWSAIALSSALLLAGCGTQVDLAKVTHSRTVVPAKVAPRTTQPTGPARPVEPAFAVEKQRLIDPCGLLEQQVLAQFGTPVTSRPSGFADCGNYMKDGSGKSLSITVRLGQDMLSNEVSKATKKVGGLNASESTSGSSCFVRAVTQEAPRAMGITIQVSYEGDGCDVGRRLGESVINKIRTSPPLRTPEKGSLTVVDPCTSLPQNTPIEQLGGVPSQSGYGLYQCNWRRDDTTLGVEFSLDSNPKDRNYGPKPEELTLDGVTVYQRKEESYAKTCKLEWLHRDTGGGKGEVVEVKVDSTKKSDVDLCGKAVASAKALLPKLPKP</sequence>
<evidence type="ECO:0000313" key="3">
    <source>
        <dbReference type="Proteomes" id="UP001589693"/>
    </source>
</evidence>
<comment type="caution">
    <text evidence="2">The sequence shown here is derived from an EMBL/GenBank/DDBJ whole genome shotgun (WGS) entry which is preliminary data.</text>
</comment>
<dbReference type="Proteomes" id="UP001589693">
    <property type="component" value="Unassembled WGS sequence"/>
</dbReference>
<name>A0ABV5ZYD4_9PSEU</name>
<feature type="chain" id="PRO_5045769261" description="DUF3558 domain-containing protein" evidence="1">
    <location>
        <begin position="22"/>
        <end position="330"/>
    </location>
</feature>
<dbReference type="EMBL" id="JBHLZU010000015">
    <property type="protein sequence ID" value="MFB9905917.1"/>
    <property type="molecule type" value="Genomic_DNA"/>
</dbReference>
<organism evidence="2 3">
    <name type="scientific">Allokutzneria oryzae</name>
    <dbReference type="NCBI Taxonomy" id="1378989"/>
    <lineage>
        <taxon>Bacteria</taxon>
        <taxon>Bacillati</taxon>
        <taxon>Actinomycetota</taxon>
        <taxon>Actinomycetes</taxon>
        <taxon>Pseudonocardiales</taxon>
        <taxon>Pseudonocardiaceae</taxon>
        <taxon>Allokutzneria</taxon>
    </lineage>
</organism>
<evidence type="ECO:0000313" key="2">
    <source>
        <dbReference type="EMBL" id="MFB9905917.1"/>
    </source>
</evidence>
<keyword evidence="3" id="KW-1185">Reference proteome</keyword>
<gene>
    <name evidence="2" type="ORF">ACFFQA_18435</name>
</gene>
<dbReference type="PROSITE" id="PS51257">
    <property type="entry name" value="PROKAR_LIPOPROTEIN"/>
    <property type="match status" value="1"/>
</dbReference>